<dbReference type="Pfam" id="PF00816">
    <property type="entry name" value="Histone_HNS"/>
    <property type="match status" value="1"/>
</dbReference>
<evidence type="ECO:0000256" key="1">
    <source>
        <dbReference type="ARBA" id="ARBA00004453"/>
    </source>
</evidence>
<evidence type="ECO:0000313" key="8">
    <source>
        <dbReference type="Proteomes" id="UP000037939"/>
    </source>
</evidence>
<dbReference type="GO" id="GO:0009295">
    <property type="term" value="C:nucleoid"/>
    <property type="evidence" value="ECO:0007669"/>
    <property type="project" value="UniProtKB-SubCell"/>
</dbReference>
<dbReference type="PANTHER" id="PTHR38097">
    <property type="match status" value="1"/>
</dbReference>
<dbReference type="InterPro" id="IPR027444">
    <property type="entry name" value="H-NS_C_dom"/>
</dbReference>
<reference evidence="7 8" key="1">
    <citation type="submission" date="2015-07" db="EMBL/GenBank/DDBJ databases">
        <title>Draft genome sequence of the Amantichitinum ursilacus IGB-41, a new chitin-degrading bacterium.</title>
        <authorList>
            <person name="Kirstahler P."/>
            <person name="Guenther M."/>
            <person name="Grumaz C."/>
            <person name="Rupp S."/>
            <person name="Zibek S."/>
            <person name="Sohn K."/>
        </authorList>
    </citation>
    <scope>NUCLEOTIDE SEQUENCE [LARGE SCALE GENOMIC DNA]</scope>
    <source>
        <strain evidence="7 8">IGB-41</strain>
    </source>
</reference>
<feature type="compositionally biased region" description="Polar residues" evidence="5">
    <location>
        <begin position="64"/>
        <end position="84"/>
    </location>
</feature>
<accession>A0A0N0GPX4</accession>
<feature type="region of interest" description="Disordered" evidence="5">
    <location>
        <begin position="59"/>
        <end position="86"/>
    </location>
</feature>
<dbReference type="Proteomes" id="UP000037939">
    <property type="component" value="Unassembled WGS sequence"/>
</dbReference>
<dbReference type="STRING" id="857265.WG78_05630"/>
<dbReference type="EMBL" id="LAQT01000003">
    <property type="protein sequence ID" value="KPC54105.1"/>
    <property type="molecule type" value="Genomic_DNA"/>
</dbReference>
<name>A0A0N0GPX4_9NEIS</name>
<dbReference type="GO" id="GO:0003681">
    <property type="term" value="F:bent DNA binding"/>
    <property type="evidence" value="ECO:0007669"/>
    <property type="project" value="TreeGrafter"/>
</dbReference>
<proteinExistence type="inferred from homology"/>
<evidence type="ECO:0000256" key="2">
    <source>
        <dbReference type="ARBA" id="ARBA00010610"/>
    </source>
</evidence>
<comment type="subcellular location">
    <subcellularLocation>
        <location evidence="1">Cytoplasm</location>
        <location evidence="1">Nucleoid</location>
    </subcellularLocation>
</comment>
<sequence>MELTGLSLPKLYQLQKDLEREIVSRKESDKVSLLNELQQLAAAKGFSLNEVLGLDSGRKGKVKATTSTSKAQFRNPNDATQTWSGRGRKPQWAIDWLSTGKSLEDLRV</sequence>
<dbReference type="GO" id="GO:0032993">
    <property type="term" value="C:protein-DNA complex"/>
    <property type="evidence" value="ECO:0007669"/>
    <property type="project" value="TreeGrafter"/>
</dbReference>
<dbReference type="OrthoDB" id="5297879at2"/>
<comment type="caution">
    <text evidence="7">The sequence shown here is derived from an EMBL/GenBank/DDBJ whole genome shotgun (WGS) entry which is preliminary data.</text>
</comment>
<comment type="similarity">
    <text evidence="2">Belongs to the histone-like protein H-NS family.</text>
</comment>
<dbReference type="GO" id="GO:0003680">
    <property type="term" value="F:minor groove of adenine-thymine-rich DNA binding"/>
    <property type="evidence" value="ECO:0007669"/>
    <property type="project" value="TreeGrafter"/>
</dbReference>
<dbReference type="AlphaFoldDB" id="A0A0N0GPX4"/>
<feature type="domain" description="DNA-binding protein H-NS-like C-terminal" evidence="6">
    <location>
        <begin position="63"/>
        <end position="108"/>
    </location>
</feature>
<dbReference type="GO" id="GO:0001217">
    <property type="term" value="F:DNA-binding transcription repressor activity"/>
    <property type="evidence" value="ECO:0007669"/>
    <property type="project" value="TreeGrafter"/>
</dbReference>
<keyword evidence="4" id="KW-0238">DNA-binding</keyword>
<dbReference type="Gene3D" id="4.10.430.10">
    <property type="entry name" value="Histone-like protein H-NS, C-terminal domain"/>
    <property type="match status" value="1"/>
</dbReference>
<dbReference type="InterPro" id="IPR037150">
    <property type="entry name" value="H-NS_C_dom_sf"/>
</dbReference>
<dbReference type="GO" id="GO:0005829">
    <property type="term" value="C:cytosol"/>
    <property type="evidence" value="ECO:0007669"/>
    <property type="project" value="TreeGrafter"/>
</dbReference>
<organism evidence="7 8">
    <name type="scientific">Amantichitinum ursilacus</name>
    <dbReference type="NCBI Taxonomy" id="857265"/>
    <lineage>
        <taxon>Bacteria</taxon>
        <taxon>Pseudomonadati</taxon>
        <taxon>Pseudomonadota</taxon>
        <taxon>Betaproteobacteria</taxon>
        <taxon>Neisseriales</taxon>
        <taxon>Chitinibacteraceae</taxon>
        <taxon>Amantichitinum</taxon>
    </lineage>
</organism>
<dbReference type="SUPFAM" id="SSF81273">
    <property type="entry name" value="H-NS histone-like proteins"/>
    <property type="match status" value="1"/>
</dbReference>
<evidence type="ECO:0000256" key="4">
    <source>
        <dbReference type="ARBA" id="ARBA00023125"/>
    </source>
</evidence>
<evidence type="ECO:0000256" key="5">
    <source>
        <dbReference type="SAM" id="MobiDB-lite"/>
    </source>
</evidence>
<evidence type="ECO:0000259" key="6">
    <source>
        <dbReference type="SMART" id="SM00528"/>
    </source>
</evidence>
<gene>
    <name evidence="7" type="ORF">WG78_05630</name>
</gene>
<keyword evidence="8" id="KW-1185">Reference proteome</keyword>
<dbReference type="GO" id="GO:0000976">
    <property type="term" value="F:transcription cis-regulatory region binding"/>
    <property type="evidence" value="ECO:0007669"/>
    <property type="project" value="TreeGrafter"/>
</dbReference>
<keyword evidence="3" id="KW-0963">Cytoplasm</keyword>
<dbReference type="PANTHER" id="PTHR38097:SF2">
    <property type="entry name" value="DNA-BINDING PROTEIN STPA"/>
    <property type="match status" value="1"/>
</dbReference>
<dbReference type="SMART" id="SM00528">
    <property type="entry name" value="HNS"/>
    <property type="match status" value="1"/>
</dbReference>
<dbReference type="RefSeq" id="WP_053936812.1">
    <property type="nucleotide sequence ID" value="NZ_LAQT01000003.1"/>
</dbReference>
<evidence type="ECO:0000313" key="7">
    <source>
        <dbReference type="EMBL" id="KPC54105.1"/>
    </source>
</evidence>
<evidence type="ECO:0000256" key="3">
    <source>
        <dbReference type="ARBA" id="ARBA00022490"/>
    </source>
</evidence>
<protein>
    <submittedName>
        <fullName evidence="7">DNA binding protein, nucleoid-associated</fullName>
    </submittedName>
</protein>